<reference evidence="1 2" key="1">
    <citation type="journal article" date="2014" name="Int. J. Syst. Evol. Microbiol.">
        <title>Nitrososphaera viennensis gen. nov., sp. nov., an aerobic and mesophilic, ammonia-oxidizing archaeon from soil and a member of the archaeal phylum Thaumarchaeota.</title>
        <authorList>
            <person name="Stieglmeier M."/>
            <person name="Klingl A."/>
            <person name="Alves R.J."/>
            <person name="Rittmann S.K."/>
            <person name="Melcher M."/>
            <person name="Leisch N."/>
            <person name="Schleper C."/>
        </authorList>
    </citation>
    <scope>NUCLEOTIDE SEQUENCE [LARGE SCALE GENOMIC DNA]</scope>
    <source>
        <strain evidence="1">EN76</strain>
    </source>
</reference>
<keyword evidence="2" id="KW-1185">Reference proteome</keyword>
<accession>A0A060HLC7</accession>
<evidence type="ECO:0000313" key="1">
    <source>
        <dbReference type="EMBL" id="AIC16025.1"/>
    </source>
</evidence>
<evidence type="ECO:0000313" key="2">
    <source>
        <dbReference type="Proteomes" id="UP000027093"/>
    </source>
</evidence>
<dbReference type="EMBL" id="CP007536">
    <property type="protein sequence ID" value="AIC16025.1"/>
    <property type="molecule type" value="Genomic_DNA"/>
</dbReference>
<gene>
    <name evidence="1" type="ORF">NVIE_1810</name>
</gene>
<dbReference type="HOGENOM" id="CLU_2784250_0_0_2"/>
<dbReference type="KEGG" id="nvn:NVIE_1810"/>
<name>A0A060HLC7_9ARCH</name>
<dbReference type="AlphaFoldDB" id="A0A060HLC7"/>
<protein>
    <submittedName>
        <fullName evidence="1">Uncharacterized protein</fullName>
    </submittedName>
</protein>
<dbReference type="Proteomes" id="UP000027093">
    <property type="component" value="Chromosome"/>
</dbReference>
<dbReference type="STRING" id="926571.NVIE_1810"/>
<proteinExistence type="predicted"/>
<sequence length="68" mass="7567">MVWLTGTAQAYQVAKNRPIAGGRDARQFLLCSGLPAGLLDAKKNTTYITHSRRKELAWEATTRHRPTA</sequence>
<organism evidence="1 2">
    <name type="scientific">Nitrososphaera viennensis EN76</name>
    <dbReference type="NCBI Taxonomy" id="926571"/>
    <lineage>
        <taxon>Archaea</taxon>
        <taxon>Nitrososphaerota</taxon>
        <taxon>Nitrososphaeria</taxon>
        <taxon>Nitrososphaerales</taxon>
        <taxon>Nitrososphaeraceae</taxon>
        <taxon>Nitrososphaera</taxon>
    </lineage>
</organism>